<proteinExistence type="predicted"/>
<accession>A0AAW2WU72</accession>
<gene>
    <name evidence="2" type="ORF">Slati_2216000</name>
</gene>
<evidence type="ECO:0000313" key="2">
    <source>
        <dbReference type="EMBL" id="KAL0444933.1"/>
    </source>
</evidence>
<dbReference type="EMBL" id="JACGWN010000007">
    <property type="protein sequence ID" value="KAL0444933.1"/>
    <property type="molecule type" value="Genomic_DNA"/>
</dbReference>
<name>A0AAW2WU72_9LAMI</name>
<feature type="region of interest" description="Disordered" evidence="1">
    <location>
        <begin position="66"/>
        <end position="86"/>
    </location>
</feature>
<feature type="region of interest" description="Disordered" evidence="1">
    <location>
        <begin position="42"/>
        <end position="61"/>
    </location>
</feature>
<dbReference type="AlphaFoldDB" id="A0AAW2WU72"/>
<organism evidence="2">
    <name type="scientific">Sesamum latifolium</name>
    <dbReference type="NCBI Taxonomy" id="2727402"/>
    <lineage>
        <taxon>Eukaryota</taxon>
        <taxon>Viridiplantae</taxon>
        <taxon>Streptophyta</taxon>
        <taxon>Embryophyta</taxon>
        <taxon>Tracheophyta</taxon>
        <taxon>Spermatophyta</taxon>
        <taxon>Magnoliopsida</taxon>
        <taxon>eudicotyledons</taxon>
        <taxon>Gunneridae</taxon>
        <taxon>Pentapetalae</taxon>
        <taxon>asterids</taxon>
        <taxon>lamiids</taxon>
        <taxon>Lamiales</taxon>
        <taxon>Pedaliaceae</taxon>
        <taxon>Sesamum</taxon>
    </lineage>
</organism>
<reference evidence="2" key="2">
    <citation type="journal article" date="2024" name="Plant">
        <title>Genomic evolution and insights into agronomic trait innovations of Sesamum species.</title>
        <authorList>
            <person name="Miao H."/>
            <person name="Wang L."/>
            <person name="Qu L."/>
            <person name="Liu H."/>
            <person name="Sun Y."/>
            <person name="Le M."/>
            <person name="Wang Q."/>
            <person name="Wei S."/>
            <person name="Zheng Y."/>
            <person name="Lin W."/>
            <person name="Duan Y."/>
            <person name="Cao H."/>
            <person name="Xiong S."/>
            <person name="Wang X."/>
            <person name="Wei L."/>
            <person name="Li C."/>
            <person name="Ma Q."/>
            <person name="Ju M."/>
            <person name="Zhao R."/>
            <person name="Li G."/>
            <person name="Mu C."/>
            <person name="Tian Q."/>
            <person name="Mei H."/>
            <person name="Zhang T."/>
            <person name="Gao T."/>
            <person name="Zhang H."/>
        </authorList>
    </citation>
    <scope>NUCLEOTIDE SEQUENCE</scope>
    <source>
        <strain evidence="2">KEN1</strain>
    </source>
</reference>
<protein>
    <submittedName>
        <fullName evidence="2">Uncharacterized protein</fullName>
    </submittedName>
</protein>
<comment type="caution">
    <text evidence="2">The sequence shown here is derived from an EMBL/GenBank/DDBJ whole genome shotgun (WGS) entry which is preliminary data.</text>
</comment>
<reference evidence="2" key="1">
    <citation type="submission" date="2020-06" db="EMBL/GenBank/DDBJ databases">
        <authorList>
            <person name="Li T."/>
            <person name="Hu X."/>
            <person name="Zhang T."/>
            <person name="Song X."/>
            <person name="Zhang H."/>
            <person name="Dai N."/>
            <person name="Sheng W."/>
            <person name="Hou X."/>
            <person name="Wei L."/>
        </authorList>
    </citation>
    <scope>NUCLEOTIDE SEQUENCE</scope>
    <source>
        <strain evidence="2">KEN1</strain>
        <tissue evidence="2">Leaf</tissue>
    </source>
</reference>
<feature type="compositionally biased region" description="Basic and acidic residues" evidence="1">
    <location>
        <begin position="74"/>
        <end position="86"/>
    </location>
</feature>
<evidence type="ECO:0000256" key="1">
    <source>
        <dbReference type="SAM" id="MobiDB-lite"/>
    </source>
</evidence>
<sequence length="86" mass="8913">MFGGCFVEETLDHVLGEVVAEIKRSPPTEAAIDSIVRDVQQEGALGPKEGGTPLTSDEGIPAASVVGPLSESQFETKEGPACGDEK</sequence>